<feature type="compositionally biased region" description="Polar residues" evidence="7">
    <location>
        <begin position="34"/>
        <end position="43"/>
    </location>
</feature>
<feature type="region of interest" description="Disordered" evidence="7">
    <location>
        <begin position="666"/>
        <end position="698"/>
    </location>
</feature>
<keyword evidence="5" id="KW-0472">Membrane</keyword>
<evidence type="ECO:0000256" key="1">
    <source>
        <dbReference type="ARBA" id="ARBA00004342"/>
    </source>
</evidence>
<feature type="region of interest" description="Disordered" evidence="7">
    <location>
        <begin position="32"/>
        <end position="67"/>
    </location>
</feature>
<name>A0ABD0Q6Q7_CIRMR</name>
<dbReference type="EMBL" id="JAMKFB020000010">
    <property type="protein sequence ID" value="KAL0181948.1"/>
    <property type="molecule type" value="Genomic_DNA"/>
</dbReference>
<evidence type="ECO:0000256" key="7">
    <source>
        <dbReference type="SAM" id="MobiDB-lite"/>
    </source>
</evidence>
<feature type="region of interest" description="Disordered" evidence="7">
    <location>
        <begin position="612"/>
        <end position="642"/>
    </location>
</feature>
<proteinExistence type="predicted"/>
<evidence type="ECO:0000313" key="9">
    <source>
        <dbReference type="Proteomes" id="UP001529510"/>
    </source>
</evidence>
<evidence type="ECO:0000256" key="2">
    <source>
        <dbReference type="ARBA" id="ARBA00022475"/>
    </source>
</evidence>
<feature type="region of interest" description="Disordered" evidence="7">
    <location>
        <begin position="84"/>
        <end position="103"/>
    </location>
</feature>
<feature type="non-terminal residue" evidence="8">
    <location>
        <position position="1"/>
    </location>
</feature>
<keyword evidence="9" id="KW-1185">Reference proteome</keyword>
<dbReference type="GO" id="GO:0005886">
    <property type="term" value="C:plasma membrane"/>
    <property type="evidence" value="ECO:0007669"/>
    <property type="project" value="UniProtKB-SubCell"/>
</dbReference>
<feature type="region of interest" description="Disordered" evidence="7">
    <location>
        <begin position="479"/>
        <end position="500"/>
    </location>
</feature>
<keyword evidence="6" id="KW-0449">Lipoprotein</keyword>
<dbReference type="Proteomes" id="UP001529510">
    <property type="component" value="Unassembled WGS sequence"/>
</dbReference>
<comment type="subcellular location">
    <subcellularLocation>
        <location evidence="1">Cell membrane</location>
        <topology evidence="1">Lipid-anchor</topology>
        <orientation evidence="1">Cytoplasmic side</orientation>
    </subcellularLocation>
</comment>
<evidence type="ECO:0000313" key="8">
    <source>
        <dbReference type="EMBL" id="KAL0181948.1"/>
    </source>
</evidence>
<evidence type="ECO:0008006" key="10">
    <source>
        <dbReference type="Google" id="ProtNLM"/>
    </source>
</evidence>
<dbReference type="PANTHER" id="PTHR10498">
    <property type="entry name" value="PARALEMMIN-RELATED"/>
    <property type="match status" value="1"/>
</dbReference>
<feature type="compositionally biased region" description="Pro residues" evidence="7">
    <location>
        <begin position="688"/>
        <end position="698"/>
    </location>
</feature>
<keyword evidence="2" id="KW-1003">Cell membrane</keyword>
<dbReference type="PANTHER" id="PTHR10498:SF24">
    <property type="entry name" value="A-KINASE ANCHOR PROTEIN 2 ISOFORM 3 (AKAP2)"/>
    <property type="match status" value="1"/>
</dbReference>
<evidence type="ECO:0000256" key="6">
    <source>
        <dbReference type="ARBA" id="ARBA00023288"/>
    </source>
</evidence>
<evidence type="ECO:0000256" key="5">
    <source>
        <dbReference type="ARBA" id="ARBA00023136"/>
    </source>
</evidence>
<keyword evidence="3" id="KW-0597">Phosphoprotein</keyword>
<sequence length="698" mass="77929">ARHGGEGLDSEVAKEILYLDEVLEANCCDPRAEMTSNGTSSPDMKSVRVHGTGPSVRTCDTSPSHNHEVVLEGKKQTTFVDDNFNTKPNGHAPDYTRSPESPRTAMKKEARFELRPFHEEKKPSKLFDPPTEKEVRVKKVRPSEEIAELERERLELIKGQAVKKNPGIAAKWWNPPQEKTLEEELEPEQLESLRKYEERKQMRIESHRMPQAAPRQTTFFTQPEMGNREDVVMEEIDFSAARKQFLQMEHSKQPTAPKRNVAPQLYSAKPFFRTPEVTHVERPCSYVTVANQEGVTPYDGSEITTVKAEKIYCCSGESATPPKDAFTQNELKDDEFTCARAVMTIVKDEDSDLCQRSLNSSYHMEEIDSGLDDLSLRSQDTTVLETLSNDFSMDNISDSGASNETMSAYLENSLGEYSFPSTPMATTPINGKHESGIKSPGEQSGSSRADGLTEEELEYHAGILVQNAIQQAIAQQNDKWEPLQATQHSSPIPERHVESIEPQPLVERSAVTPPPKVPSPLEEKKTIAPQITVVQAAPVIPVNTYKPPSPSPPPSEKPEFSYFSKYSEAAELRSTAAVTRTQEAEVTSGPFKLRSRKQRTLSMIEEEIRAAQEREEELKKQRQAQTLHPPRTQKMKTSAQPNKLVLAGKTAPGMIISNHRVQKGGDFHIAAPPREHCGIEGGESTGYSPPPTYNPCQT</sequence>
<feature type="region of interest" description="Disordered" evidence="7">
    <location>
        <begin position="426"/>
        <end position="451"/>
    </location>
</feature>
<accession>A0ABD0Q6Q7</accession>
<evidence type="ECO:0000256" key="4">
    <source>
        <dbReference type="ARBA" id="ARBA00023054"/>
    </source>
</evidence>
<protein>
    <recommendedName>
        <fullName evidence="10">A-kinase anchor protein 2</fullName>
    </recommendedName>
</protein>
<gene>
    <name evidence="8" type="ORF">M9458_021323</name>
</gene>
<comment type="caution">
    <text evidence="8">The sequence shown here is derived from an EMBL/GenBank/DDBJ whole genome shotgun (WGS) entry which is preliminary data.</text>
</comment>
<dbReference type="AlphaFoldDB" id="A0ABD0Q6Q7"/>
<reference evidence="8 9" key="1">
    <citation type="submission" date="2024-05" db="EMBL/GenBank/DDBJ databases">
        <title>Genome sequencing and assembly of Indian major carp, Cirrhinus mrigala (Hamilton, 1822).</title>
        <authorList>
            <person name="Mohindra V."/>
            <person name="Chowdhury L.M."/>
            <person name="Lal K."/>
            <person name="Jena J.K."/>
        </authorList>
    </citation>
    <scope>NUCLEOTIDE SEQUENCE [LARGE SCALE GENOMIC DNA]</scope>
    <source>
        <strain evidence="8">CM1030</strain>
        <tissue evidence="8">Blood</tissue>
    </source>
</reference>
<keyword evidence="4" id="KW-0175">Coiled coil</keyword>
<organism evidence="8 9">
    <name type="scientific">Cirrhinus mrigala</name>
    <name type="common">Mrigala</name>
    <dbReference type="NCBI Taxonomy" id="683832"/>
    <lineage>
        <taxon>Eukaryota</taxon>
        <taxon>Metazoa</taxon>
        <taxon>Chordata</taxon>
        <taxon>Craniata</taxon>
        <taxon>Vertebrata</taxon>
        <taxon>Euteleostomi</taxon>
        <taxon>Actinopterygii</taxon>
        <taxon>Neopterygii</taxon>
        <taxon>Teleostei</taxon>
        <taxon>Ostariophysi</taxon>
        <taxon>Cypriniformes</taxon>
        <taxon>Cyprinidae</taxon>
        <taxon>Labeoninae</taxon>
        <taxon>Labeonini</taxon>
        <taxon>Cirrhinus</taxon>
    </lineage>
</organism>
<evidence type="ECO:0000256" key="3">
    <source>
        <dbReference type="ARBA" id="ARBA00022553"/>
    </source>
</evidence>